<dbReference type="Proteomes" id="UP001183582">
    <property type="component" value="Unassembled WGS sequence"/>
</dbReference>
<evidence type="ECO:0000313" key="3">
    <source>
        <dbReference type="EMBL" id="MDS0243993.1"/>
    </source>
</evidence>
<dbReference type="GeneID" id="301456567"/>
<dbReference type="EMBL" id="JAHWXH010000001">
    <property type="protein sequence ID" value="MDS0243993.1"/>
    <property type="molecule type" value="Genomic_DNA"/>
</dbReference>
<comment type="caution">
    <text evidence="3">The sequence shown here is derived from an EMBL/GenBank/DDBJ whole genome shotgun (WGS) entry which is preliminary data.</text>
</comment>
<reference evidence="3 4" key="1">
    <citation type="submission" date="2021-06" db="EMBL/GenBank/DDBJ databases">
        <title>Genome-based taxonomic framework of Microbacterium strains isolated from marine environment, the description of four new species and reclassification of four preexisting species.</title>
        <authorList>
            <person name="Lee S.D."/>
            <person name="Kim S.-M."/>
            <person name="Byeon Y.-S."/>
            <person name="Yang H.L."/>
            <person name="Kim I.S."/>
        </authorList>
    </citation>
    <scope>NUCLEOTIDE SEQUENCE [LARGE SCALE GENOMIC DNA]</scope>
    <source>
        <strain evidence="3 4">KACC 20514</strain>
    </source>
</reference>
<dbReference type="InterPro" id="IPR019277">
    <property type="entry name" value="DUF2304"/>
</dbReference>
<feature type="transmembrane region" description="Helical" evidence="2">
    <location>
        <begin position="66"/>
        <end position="84"/>
    </location>
</feature>
<keyword evidence="1" id="KW-0175">Coiled coil</keyword>
<dbReference type="AlphaFoldDB" id="A0AAJ2HH44"/>
<name>A0AAJ2HH44_9MICO</name>
<evidence type="ECO:0000313" key="4">
    <source>
        <dbReference type="Proteomes" id="UP001183582"/>
    </source>
</evidence>
<evidence type="ECO:0000256" key="1">
    <source>
        <dbReference type="SAM" id="Coils"/>
    </source>
</evidence>
<feature type="coiled-coil region" evidence="1">
    <location>
        <begin position="79"/>
        <end position="113"/>
    </location>
</feature>
<dbReference type="RefSeq" id="WP_310890142.1">
    <property type="nucleotide sequence ID" value="NZ_BAAAGR010000004.1"/>
</dbReference>
<feature type="transmembrane region" description="Helical" evidence="2">
    <location>
        <begin position="6"/>
        <end position="23"/>
    </location>
</feature>
<evidence type="ECO:0000256" key="2">
    <source>
        <dbReference type="SAM" id="Phobius"/>
    </source>
</evidence>
<keyword evidence="2" id="KW-0472">Membrane</keyword>
<keyword evidence="2" id="KW-0812">Transmembrane</keyword>
<dbReference type="Pfam" id="PF10066">
    <property type="entry name" value="DUF2304"/>
    <property type="match status" value="1"/>
</dbReference>
<organism evidence="3 4">
    <name type="scientific">Microbacterium aurantiacum</name>
    <dbReference type="NCBI Taxonomy" id="162393"/>
    <lineage>
        <taxon>Bacteria</taxon>
        <taxon>Bacillati</taxon>
        <taxon>Actinomycetota</taxon>
        <taxon>Actinomycetes</taxon>
        <taxon>Micrococcales</taxon>
        <taxon>Microbacteriaceae</taxon>
        <taxon>Microbacterium</taxon>
    </lineage>
</organism>
<feature type="transmembrane region" description="Helical" evidence="2">
    <location>
        <begin position="30"/>
        <end position="51"/>
    </location>
</feature>
<gene>
    <name evidence="3" type="ORF">KZC50_00040</name>
</gene>
<keyword evidence="2" id="KW-1133">Transmembrane helix</keyword>
<protein>
    <submittedName>
        <fullName evidence="3">DUF2304 domain-containing protein</fullName>
    </submittedName>
</protein>
<accession>A0AAJ2HH44</accession>
<proteinExistence type="predicted"/>
<sequence length="127" mass="14228">MIVLLGVGLALVILIIVVWMLLTRTLREKYAVMWLVIALAVLVLGLFPQLLSSMTNALGVQLPSNLLFAIAIVLLLGVALHLSWELSQAENEIRRLAEESAIARTEIDRLSDRVRSIEADRRHDDEF</sequence>